<reference evidence="2" key="1">
    <citation type="submission" date="2016-10" db="EMBL/GenBank/DDBJ databases">
        <authorList>
            <person name="Varghese N."/>
            <person name="Submissions S."/>
        </authorList>
    </citation>
    <scope>NUCLEOTIDE SEQUENCE [LARGE SCALE GENOMIC DNA]</scope>
    <source>
        <strain evidence="2">DSM 23095</strain>
    </source>
</reference>
<organism evidence="1 2">
    <name type="scientific">Algoriphagus faecimaris</name>
    <dbReference type="NCBI Taxonomy" id="686796"/>
    <lineage>
        <taxon>Bacteria</taxon>
        <taxon>Pseudomonadati</taxon>
        <taxon>Bacteroidota</taxon>
        <taxon>Cytophagia</taxon>
        <taxon>Cytophagales</taxon>
        <taxon>Cyclobacteriaceae</taxon>
        <taxon>Algoriphagus</taxon>
    </lineage>
</organism>
<sequence>MLTVKERLDSQQAMEGYRIKRFRKSKSARDQVFTTSIASECNTTTITSLY</sequence>
<evidence type="ECO:0000313" key="2">
    <source>
        <dbReference type="Proteomes" id="UP000199060"/>
    </source>
</evidence>
<gene>
    <name evidence="1" type="ORF">SAMN04488104_102714</name>
</gene>
<dbReference type="STRING" id="686796.SAMN04488104_102714"/>
<evidence type="ECO:0000313" key="1">
    <source>
        <dbReference type="EMBL" id="SDD37848.1"/>
    </source>
</evidence>
<dbReference type="EMBL" id="FNAC01000027">
    <property type="protein sequence ID" value="SDD37848.1"/>
    <property type="molecule type" value="Genomic_DNA"/>
</dbReference>
<dbReference type="Proteomes" id="UP000199060">
    <property type="component" value="Unassembled WGS sequence"/>
</dbReference>
<keyword evidence="2" id="KW-1185">Reference proteome</keyword>
<dbReference type="AlphaFoldDB" id="A0A1G6U908"/>
<proteinExistence type="predicted"/>
<protein>
    <submittedName>
        <fullName evidence="1">Uncharacterized protein</fullName>
    </submittedName>
</protein>
<name>A0A1G6U908_9BACT</name>
<accession>A0A1G6U908</accession>